<dbReference type="RefSeq" id="WP_039134114.1">
    <property type="nucleotide sequence ID" value="NZ_JPXY01000014.1"/>
</dbReference>
<proteinExistence type="inferred from homology"/>
<evidence type="ECO:0000256" key="6">
    <source>
        <dbReference type="RuleBase" id="RU003704"/>
    </source>
</evidence>
<organism evidence="8 9">
    <name type="scientific">Gallibacterium genomosp. 2</name>
    <dbReference type="NCBI Taxonomy" id="155517"/>
    <lineage>
        <taxon>Bacteria</taxon>
        <taxon>Pseudomonadati</taxon>
        <taxon>Pseudomonadota</taxon>
        <taxon>Gammaproteobacteria</taxon>
        <taxon>Pasteurellales</taxon>
        <taxon>Pasteurellaceae</taxon>
        <taxon>Gallibacterium</taxon>
    </lineage>
</organism>
<feature type="domain" description="Carbohydrate kinase PfkB" evidence="7">
    <location>
        <begin position="6"/>
        <end position="305"/>
    </location>
</feature>
<comment type="caution">
    <text evidence="8">The sequence shown here is derived from an EMBL/GenBank/DDBJ whole genome shotgun (WGS) entry which is preliminary data.</text>
</comment>
<dbReference type="Gene3D" id="3.40.1190.20">
    <property type="match status" value="1"/>
</dbReference>
<reference evidence="8 9" key="1">
    <citation type="submission" date="2014-08" db="EMBL/GenBank/DDBJ databases">
        <title>Chaperone-usher fimbriae in a diverse selection of Gallibacterium genomes.</title>
        <authorList>
            <person name="Kudirkiene E."/>
            <person name="Bager R.J."/>
            <person name="Johnson T.J."/>
            <person name="Bojesen A.M."/>
        </authorList>
    </citation>
    <scope>NUCLEOTIDE SEQUENCE [LARGE SCALE GENOMIC DNA]</scope>
    <source>
        <strain evidence="8 9">CCM5976</strain>
    </source>
</reference>
<dbReference type="PANTHER" id="PTHR43085:SF1">
    <property type="entry name" value="PSEUDOURIDINE KINASE-RELATED"/>
    <property type="match status" value="1"/>
</dbReference>
<dbReference type="InterPro" id="IPR011611">
    <property type="entry name" value="PfkB_dom"/>
</dbReference>
<dbReference type="Pfam" id="PF00294">
    <property type="entry name" value="PfkB"/>
    <property type="match status" value="1"/>
</dbReference>
<dbReference type="PANTHER" id="PTHR43085">
    <property type="entry name" value="HEXOKINASE FAMILY MEMBER"/>
    <property type="match status" value="1"/>
</dbReference>
<dbReference type="CDD" id="cd01166">
    <property type="entry name" value="KdgK"/>
    <property type="match status" value="1"/>
</dbReference>
<gene>
    <name evidence="8" type="ORF">P375_02880</name>
</gene>
<name>A0A0A2XMW4_9PAST</name>
<dbReference type="InterPro" id="IPR050306">
    <property type="entry name" value="PfkB_Carbo_kinase"/>
</dbReference>
<dbReference type="SUPFAM" id="SSF53613">
    <property type="entry name" value="Ribokinase-like"/>
    <property type="match status" value="1"/>
</dbReference>
<keyword evidence="5" id="KW-0067">ATP-binding</keyword>
<sequence>MKDSFDVVTFGEAMIMFIAEEEKTLDKVGYFSKGIAGAELNVATGIARLGFNVSWMSRIGDDSFGRSILNYLNKESINSDFVRVDNNHRTGFQLKSKLKNINGDPEVEYFRKGSAASYLSVSDLDKVVNTKFLHITGIAPALSDSCFEVAEYLIEKVRSESGVISFDPNLRPVLWKNENLMREKINYLASKADIVLPGINEGKILTGYNSSKDIADFYLKNGAKKVIIKLGSKGAYFRDLIGDEGVVPGLEVENIVDTVGAGDAFAVGVISALLENKTLEQAAKRGNFFGALAIQFPGDNDGLPNREQLSQYDI</sequence>
<evidence type="ECO:0000313" key="9">
    <source>
        <dbReference type="Proteomes" id="UP000030418"/>
    </source>
</evidence>
<evidence type="ECO:0000259" key="7">
    <source>
        <dbReference type="Pfam" id="PF00294"/>
    </source>
</evidence>
<dbReference type="AlphaFoldDB" id="A0A0A2XMW4"/>
<evidence type="ECO:0000256" key="3">
    <source>
        <dbReference type="ARBA" id="ARBA00022741"/>
    </source>
</evidence>
<protein>
    <submittedName>
        <fullName evidence="8">2-dehydro-3-deoxygluconokinase</fullName>
    </submittedName>
</protein>
<evidence type="ECO:0000256" key="2">
    <source>
        <dbReference type="ARBA" id="ARBA00022679"/>
    </source>
</evidence>
<evidence type="ECO:0000256" key="5">
    <source>
        <dbReference type="ARBA" id="ARBA00022840"/>
    </source>
</evidence>
<dbReference type="Proteomes" id="UP000030418">
    <property type="component" value="Unassembled WGS sequence"/>
</dbReference>
<keyword evidence="9" id="KW-1185">Reference proteome</keyword>
<evidence type="ECO:0000313" key="8">
    <source>
        <dbReference type="EMBL" id="KGQ33543.1"/>
    </source>
</evidence>
<dbReference type="InterPro" id="IPR002173">
    <property type="entry name" value="Carboh/pur_kinase_PfkB_CS"/>
</dbReference>
<accession>A0A0A2XMW4</accession>
<comment type="similarity">
    <text evidence="1 6">Belongs to the carbohydrate kinase PfkB family.</text>
</comment>
<dbReference type="GO" id="GO:0005524">
    <property type="term" value="F:ATP binding"/>
    <property type="evidence" value="ECO:0007669"/>
    <property type="project" value="UniProtKB-KW"/>
</dbReference>
<dbReference type="PRINTS" id="PR00990">
    <property type="entry name" value="RIBOKINASE"/>
</dbReference>
<dbReference type="InterPro" id="IPR002139">
    <property type="entry name" value="Ribo/fructo_kinase"/>
</dbReference>
<evidence type="ECO:0000256" key="4">
    <source>
        <dbReference type="ARBA" id="ARBA00022777"/>
    </source>
</evidence>
<keyword evidence="2 6" id="KW-0808">Transferase</keyword>
<dbReference type="GO" id="GO:0008865">
    <property type="term" value="F:fructokinase activity"/>
    <property type="evidence" value="ECO:0007669"/>
    <property type="project" value="UniProtKB-ARBA"/>
</dbReference>
<dbReference type="GO" id="GO:0006000">
    <property type="term" value="P:fructose metabolic process"/>
    <property type="evidence" value="ECO:0007669"/>
    <property type="project" value="UniProtKB-ARBA"/>
</dbReference>
<dbReference type="PROSITE" id="PS00584">
    <property type="entry name" value="PFKB_KINASES_2"/>
    <property type="match status" value="1"/>
</dbReference>
<keyword evidence="4 6" id="KW-0418">Kinase</keyword>
<dbReference type="InterPro" id="IPR029056">
    <property type="entry name" value="Ribokinase-like"/>
</dbReference>
<keyword evidence="3" id="KW-0547">Nucleotide-binding</keyword>
<evidence type="ECO:0000256" key="1">
    <source>
        <dbReference type="ARBA" id="ARBA00010688"/>
    </source>
</evidence>
<dbReference type="EMBL" id="JPXY01000014">
    <property type="protein sequence ID" value="KGQ33543.1"/>
    <property type="molecule type" value="Genomic_DNA"/>
</dbReference>